<sequence>MGVGASIVAFAVFTMLYFDKYRATANAIKFVGWSASGVAGPLVLSSLASSYGLGGTLLLSASIALHAVPLVMLVQSPRPLILNCLQCTSVTCETRSGQNVTLDEEKSDLQRSVTKSSLSANNRHRSSSHDTEFRKGLDTVYQLSTVYSISAVGDTTAVSTSLPSCLCARGSCICVASRATHKDSKVFCVHNTFLTMQDQCQQKTPTKQSTLMENLSGQLTLFRDPVFYILLTAFALCDCTVSMHTTTTVDYGLDKGIALEDATLVITYSYLGQILGRTLLPWASDTVANGRCKFAVACYCGAAVSYGILSAARSLPVFVALNVTLGLFEGFVTCIRSVLVSEYLGIDRLPAFFGFQGIALLPLCLSEPAIIGKEP</sequence>
<dbReference type="Proteomes" id="UP000821853">
    <property type="component" value="Unassembled WGS sequence"/>
</dbReference>
<feature type="region of interest" description="Disordered" evidence="1">
    <location>
        <begin position="103"/>
        <end position="131"/>
    </location>
</feature>
<gene>
    <name evidence="2" type="ORF">HPB48_018929</name>
</gene>
<dbReference type="Gene3D" id="1.20.1250.20">
    <property type="entry name" value="MFS general substrate transporter like domains"/>
    <property type="match status" value="2"/>
</dbReference>
<dbReference type="InterPro" id="IPR050327">
    <property type="entry name" value="Proton-linked_MCT"/>
</dbReference>
<protein>
    <recommendedName>
        <fullName evidence="4">Monocarboxylate transporter</fullName>
    </recommendedName>
</protein>
<keyword evidence="3" id="KW-1185">Reference proteome</keyword>
<evidence type="ECO:0000313" key="2">
    <source>
        <dbReference type="EMBL" id="KAH9377793.1"/>
    </source>
</evidence>
<dbReference type="OrthoDB" id="6498812at2759"/>
<evidence type="ECO:0008006" key="4">
    <source>
        <dbReference type="Google" id="ProtNLM"/>
    </source>
</evidence>
<proteinExistence type="predicted"/>
<evidence type="ECO:0000313" key="3">
    <source>
        <dbReference type="Proteomes" id="UP000821853"/>
    </source>
</evidence>
<dbReference type="PANTHER" id="PTHR11360:SF303">
    <property type="entry name" value="MAJOR FACILITATOR SUPERFAMILY (MFS) PROFILE DOMAIN-CONTAINING PROTEIN"/>
    <property type="match status" value="1"/>
</dbReference>
<dbReference type="VEuPathDB" id="VectorBase:HLOH_047286"/>
<dbReference type="EMBL" id="JABSTR010000008">
    <property type="protein sequence ID" value="KAH9377793.1"/>
    <property type="molecule type" value="Genomic_DNA"/>
</dbReference>
<dbReference type="GO" id="GO:0008028">
    <property type="term" value="F:monocarboxylic acid transmembrane transporter activity"/>
    <property type="evidence" value="ECO:0007669"/>
    <property type="project" value="TreeGrafter"/>
</dbReference>
<dbReference type="PANTHER" id="PTHR11360">
    <property type="entry name" value="MONOCARBOXYLATE TRANSPORTER"/>
    <property type="match status" value="1"/>
</dbReference>
<reference evidence="2 3" key="1">
    <citation type="journal article" date="2020" name="Cell">
        <title>Large-Scale Comparative Analyses of Tick Genomes Elucidate Their Genetic Diversity and Vector Capacities.</title>
        <authorList>
            <consortium name="Tick Genome and Microbiome Consortium (TIGMIC)"/>
            <person name="Jia N."/>
            <person name="Wang J."/>
            <person name="Shi W."/>
            <person name="Du L."/>
            <person name="Sun Y."/>
            <person name="Zhan W."/>
            <person name="Jiang J.F."/>
            <person name="Wang Q."/>
            <person name="Zhang B."/>
            <person name="Ji P."/>
            <person name="Bell-Sakyi L."/>
            <person name="Cui X.M."/>
            <person name="Yuan T.T."/>
            <person name="Jiang B.G."/>
            <person name="Yang W.F."/>
            <person name="Lam T.T."/>
            <person name="Chang Q.C."/>
            <person name="Ding S.J."/>
            <person name="Wang X.J."/>
            <person name="Zhu J.G."/>
            <person name="Ruan X.D."/>
            <person name="Zhao L."/>
            <person name="Wei J.T."/>
            <person name="Ye R.Z."/>
            <person name="Que T.C."/>
            <person name="Du C.H."/>
            <person name="Zhou Y.H."/>
            <person name="Cheng J.X."/>
            <person name="Dai P.F."/>
            <person name="Guo W.B."/>
            <person name="Han X.H."/>
            <person name="Huang E.J."/>
            <person name="Li L.F."/>
            <person name="Wei W."/>
            <person name="Gao Y.C."/>
            <person name="Liu J.Z."/>
            <person name="Shao H.Z."/>
            <person name="Wang X."/>
            <person name="Wang C.C."/>
            <person name="Yang T.C."/>
            <person name="Huo Q.B."/>
            <person name="Li W."/>
            <person name="Chen H.Y."/>
            <person name="Chen S.E."/>
            <person name="Zhou L.G."/>
            <person name="Ni X.B."/>
            <person name="Tian J.H."/>
            <person name="Sheng Y."/>
            <person name="Liu T."/>
            <person name="Pan Y.S."/>
            <person name="Xia L.Y."/>
            <person name="Li J."/>
            <person name="Zhao F."/>
            <person name="Cao W.C."/>
        </authorList>
    </citation>
    <scope>NUCLEOTIDE SEQUENCE [LARGE SCALE GENOMIC DNA]</scope>
    <source>
        <strain evidence="2">HaeL-2018</strain>
    </source>
</reference>
<accession>A0A9J6GSL0</accession>
<dbReference type="AlphaFoldDB" id="A0A9J6GSL0"/>
<evidence type="ECO:0000256" key="1">
    <source>
        <dbReference type="SAM" id="MobiDB-lite"/>
    </source>
</evidence>
<name>A0A9J6GSL0_HAELO</name>
<dbReference type="OMA" id="HATASWP"/>
<feature type="compositionally biased region" description="Polar residues" evidence="1">
    <location>
        <begin position="110"/>
        <end position="121"/>
    </location>
</feature>
<organism evidence="2 3">
    <name type="scientific">Haemaphysalis longicornis</name>
    <name type="common">Bush tick</name>
    <dbReference type="NCBI Taxonomy" id="44386"/>
    <lineage>
        <taxon>Eukaryota</taxon>
        <taxon>Metazoa</taxon>
        <taxon>Ecdysozoa</taxon>
        <taxon>Arthropoda</taxon>
        <taxon>Chelicerata</taxon>
        <taxon>Arachnida</taxon>
        <taxon>Acari</taxon>
        <taxon>Parasitiformes</taxon>
        <taxon>Ixodida</taxon>
        <taxon>Ixodoidea</taxon>
        <taxon>Ixodidae</taxon>
        <taxon>Haemaphysalinae</taxon>
        <taxon>Haemaphysalis</taxon>
    </lineage>
</organism>
<dbReference type="SUPFAM" id="SSF103473">
    <property type="entry name" value="MFS general substrate transporter"/>
    <property type="match status" value="1"/>
</dbReference>
<dbReference type="InterPro" id="IPR036259">
    <property type="entry name" value="MFS_trans_sf"/>
</dbReference>
<comment type="caution">
    <text evidence="2">The sequence shown here is derived from an EMBL/GenBank/DDBJ whole genome shotgun (WGS) entry which is preliminary data.</text>
</comment>